<evidence type="ECO:0008006" key="5">
    <source>
        <dbReference type="Google" id="ProtNLM"/>
    </source>
</evidence>
<evidence type="ECO:0000256" key="2">
    <source>
        <dbReference type="ARBA" id="ARBA00049106"/>
    </source>
</evidence>
<dbReference type="InterPro" id="IPR004378">
    <property type="entry name" value="F420H2_quin_Rdtase"/>
</dbReference>
<comment type="similarity">
    <text evidence="1">Belongs to the F420H(2)-dependent quinone reductase family.</text>
</comment>
<dbReference type="GO" id="GO:0016491">
    <property type="term" value="F:oxidoreductase activity"/>
    <property type="evidence" value="ECO:0007669"/>
    <property type="project" value="InterPro"/>
</dbReference>
<dbReference type="Gene3D" id="2.30.110.10">
    <property type="entry name" value="Electron Transport, Fmn-binding Protein, Chain A"/>
    <property type="match status" value="1"/>
</dbReference>
<evidence type="ECO:0000313" key="4">
    <source>
        <dbReference type="Proteomes" id="UP000612899"/>
    </source>
</evidence>
<comment type="caution">
    <text evidence="3">The sequence shown here is derived from an EMBL/GenBank/DDBJ whole genome shotgun (WGS) entry which is preliminary data.</text>
</comment>
<dbReference type="PANTHER" id="PTHR39428:SF3">
    <property type="entry name" value="DEAZAFLAVIN-DEPENDENT NITROREDUCTASE"/>
    <property type="match status" value="1"/>
</dbReference>
<dbReference type="NCBIfam" id="TIGR00026">
    <property type="entry name" value="hi_GC_TIGR00026"/>
    <property type="match status" value="1"/>
</dbReference>
<dbReference type="SUPFAM" id="SSF50475">
    <property type="entry name" value="FMN-binding split barrel"/>
    <property type="match status" value="1"/>
</dbReference>
<dbReference type="PANTHER" id="PTHR39428">
    <property type="entry name" value="F420H(2)-DEPENDENT QUINONE REDUCTASE RV1261C"/>
    <property type="match status" value="1"/>
</dbReference>
<evidence type="ECO:0000256" key="1">
    <source>
        <dbReference type="ARBA" id="ARBA00008710"/>
    </source>
</evidence>
<keyword evidence="4" id="KW-1185">Reference proteome</keyword>
<protein>
    <recommendedName>
        <fullName evidence="5">Nitroreductase family deazaflavin-dependent oxidoreductase</fullName>
    </recommendedName>
</protein>
<dbReference type="AlphaFoldDB" id="A0A8J3QCU4"/>
<proteinExistence type="inferred from homology"/>
<dbReference type="RefSeq" id="WP_203912290.1">
    <property type="nucleotide sequence ID" value="NZ_BONY01000051.1"/>
</dbReference>
<dbReference type="GO" id="GO:0005886">
    <property type="term" value="C:plasma membrane"/>
    <property type="evidence" value="ECO:0007669"/>
    <property type="project" value="TreeGrafter"/>
</dbReference>
<dbReference type="Pfam" id="PF04075">
    <property type="entry name" value="F420H2_quin_red"/>
    <property type="match status" value="1"/>
</dbReference>
<dbReference type="Proteomes" id="UP000612899">
    <property type="component" value="Unassembled WGS sequence"/>
</dbReference>
<dbReference type="GO" id="GO:0070967">
    <property type="term" value="F:coenzyme F420 binding"/>
    <property type="evidence" value="ECO:0007669"/>
    <property type="project" value="TreeGrafter"/>
</dbReference>
<dbReference type="EMBL" id="BONY01000051">
    <property type="protein sequence ID" value="GIH08538.1"/>
    <property type="molecule type" value="Genomic_DNA"/>
</dbReference>
<accession>A0A8J3QCU4</accession>
<organism evidence="3 4">
    <name type="scientific">Rhizocola hellebori</name>
    <dbReference type="NCBI Taxonomy" id="1392758"/>
    <lineage>
        <taxon>Bacteria</taxon>
        <taxon>Bacillati</taxon>
        <taxon>Actinomycetota</taxon>
        <taxon>Actinomycetes</taxon>
        <taxon>Micromonosporales</taxon>
        <taxon>Micromonosporaceae</taxon>
        <taxon>Rhizocola</taxon>
    </lineage>
</organism>
<comment type="catalytic activity">
    <reaction evidence="2">
        <text>oxidized coenzyme F420-(gamma-L-Glu)(n) + a quinol + H(+) = reduced coenzyme F420-(gamma-L-Glu)(n) + a quinone</text>
        <dbReference type="Rhea" id="RHEA:39663"/>
        <dbReference type="Rhea" id="RHEA-COMP:12939"/>
        <dbReference type="Rhea" id="RHEA-COMP:14378"/>
        <dbReference type="ChEBI" id="CHEBI:15378"/>
        <dbReference type="ChEBI" id="CHEBI:24646"/>
        <dbReference type="ChEBI" id="CHEBI:132124"/>
        <dbReference type="ChEBI" id="CHEBI:133980"/>
        <dbReference type="ChEBI" id="CHEBI:139511"/>
    </reaction>
</comment>
<gene>
    <name evidence="3" type="ORF">Rhe02_66050</name>
</gene>
<name>A0A8J3QCU4_9ACTN</name>
<evidence type="ECO:0000313" key="3">
    <source>
        <dbReference type="EMBL" id="GIH08538.1"/>
    </source>
</evidence>
<sequence length="147" mass="16778">MEEIVDSPSTWVAEHIRNYVRTGGAEGSRLFDNDVLLITTRGRITGRLRRTPVMYGCDGDQYIVVASYRGMPMHPCWYLNLVANPEVILQVGPQVFAAKARIVTEDERGPRWTMMASRFPTFVTYQEQTTRRFPVISLEPAIVRRTG</sequence>
<reference evidence="3" key="1">
    <citation type="submission" date="2021-01" db="EMBL/GenBank/DDBJ databases">
        <title>Whole genome shotgun sequence of Rhizocola hellebori NBRC 109834.</title>
        <authorList>
            <person name="Komaki H."/>
            <person name="Tamura T."/>
        </authorList>
    </citation>
    <scope>NUCLEOTIDE SEQUENCE</scope>
    <source>
        <strain evidence="3">NBRC 109834</strain>
    </source>
</reference>
<dbReference type="InterPro" id="IPR012349">
    <property type="entry name" value="Split_barrel_FMN-bd"/>
</dbReference>